<sequence length="221" mass="23222">MANTEEGTRVAGVWLAIASILLAGALVGHGPIHPDMGRQMGVITDGPVRWAIIHWVSAVALSLFVLTGLIVLAARSRLTEAWWTLSAWGVLTVGALWTMTTAVAEATVVSAAAAAGDTATFEAWWAFSEGKANGFMFLALAVALIAGNEAQTAHRATPVWASYIAVVAGIGAFLGWPLGMWLGVTLGSFIWVVASLVMSLWTLWFGLGLARTVTGLRPHNG</sequence>
<protein>
    <recommendedName>
        <fullName evidence="4">DUF4386 family protein</fullName>
    </recommendedName>
</protein>
<keyword evidence="3" id="KW-1185">Reference proteome</keyword>
<dbReference type="RefSeq" id="WP_123148024.1">
    <property type="nucleotide sequence ID" value="NZ_FUIG01000022.1"/>
</dbReference>
<reference evidence="3" key="1">
    <citation type="submission" date="2016-12" db="EMBL/GenBank/DDBJ databases">
        <authorList>
            <person name="Brunel B."/>
        </authorList>
    </citation>
    <scope>NUCLEOTIDE SEQUENCE [LARGE SCALE GENOMIC DNA]</scope>
</reference>
<name>A0A2P9AHM4_9HYPH</name>
<feature type="transmembrane region" description="Helical" evidence="1">
    <location>
        <begin position="188"/>
        <end position="210"/>
    </location>
</feature>
<evidence type="ECO:0000256" key="1">
    <source>
        <dbReference type="SAM" id="Phobius"/>
    </source>
</evidence>
<proteinExistence type="predicted"/>
<evidence type="ECO:0000313" key="2">
    <source>
        <dbReference type="EMBL" id="SJM30612.1"/>
    </source>
</evidence>
<feature type="transmembrane region" description="Helical" evidence="1">
    <location>
        <begin position="124"/>
        <end position="147"/>
    </location>
</feature>
<accession>A0A2P9AHM4</accession>
<dbReference type="Proteomes" id="UP000245698">
    <property type="component" value="Unassembled WGS sequence"/>
</dbReference>
<organism evidence="2 3">
    <name type="scientific">Mesorhizobium delmotii</name>
    <dbReference type="NCBI Taxonomy" id="1631247"/>
    <lineage>
        <taxon>Bacteria</taxon>
        <taxon>Pseudomonadati</taxon>
        <taxon>Pseudomonadota</taxon>
        <taxon>Alphaproteobacteria</taxon>
        <taxon>Hyphomicrobiales</taxon>
        <taxon>Phyllobacteriaceae</taxon>
        <taxon>Mesorhizobium</taxon>
    </lineage>
</organism>
<feature type="transmembrane region" description="Helical" evidence="1">
    <location>
        <begin position="159"/>
        <end position="182"/>
    </location>
</feature>
<keyword evidence="1" id="KW-0812">Transmembrane</keyword>
<feature type="transmembrane region" description="Helical" evidence="1">
    <location>
        <begin position="12"/>
        <end position="32"/>
    </location>
</feature>
<keyword evidence="1" id="KW-0472">Membrane</keyword>
<feature type="transmembrane region" description="Helical" evidence="1">
    <location>
        <begin position="52"/>
        <end position="74"/>
    </location>
</feature>
<evidence type="ECO:0000313" key="3">
    <source>
        <dbReference type="Proteomes" id="UP000245698"/>
    </source>
</evidence>
<evidence type="ECO:0008006" key="4">
    <source>
        <dbReference type="Google" id="ProtNLM"/>
    </source>
</evidence>
<dbReference type="EMBL" id="FUIG01000022">
    <property type="protein sequence ID" value="SJM30612.1"/>
    <property type="molecule type" value="Genomic_DNA"/>
</dbReference>
<feature type="transmembrane region" description="Helical" evidence="1">
    <location>
        <begin position="81"/>
        <end position="104"/>
    </location>
</feature>
<keyword evidence="1" id="KW-1133">Transmembrane helix</keyword>
<dbReference type="AlphaFoldDB" id="A0A2P9AHM4"/>
<gene>
    <name evidence="2" type="ORF">BQ8482_160087</name>
</gene>